<dbReference type="InterPro" id="IPR036188">
    <property type="entry name" value="FAD/NAD-bd_sf"/>
</dbReference>
<dbReference type="Proteomes" id="UP000076738">
    <property type="component" value="Unassembled WGS sequence"/>
</dbReference>
<dbReference type="PANTHER" id="PTHR43539">
    <property type="entry name" value="FLAVIN-BINDING MONOOXYGENASE-LIKE PROTEIN (AFU_ORTHOLOGUE AFUA_4G09220)"/>
    <property type="match status" value="1"/>
</dbReference>
<dbReference type="Pfam" id="PF00743">
    <property type="entry name" value="FMO-like"/>
    <property type="match status" value="1"/>
</dbReference>
<keyword evidence="3" id="KW-0560">Oxidoreductase</keyword>
<evidence type="ECO:0000256" key="2">
    <source>
        <dbReference type="ARBA" id="ARBA00022827"/>
    </source>
</evidence>
<accession>A0A167LFE4</accession>
<dbReference type="STRING" id="1330018.A0A167LFE4"/>
<reference evidence="4 5" key="1">
    <citation type="journal article" date="2016" name="Mol. Biol. Evol.">
        <title>Comparative Genomics of Early-Diverging Mushroom-Forming Fungi Provides Insights into the Origins of Lignocellulose Decay Capabilities.</title>
        <authorList>
            <person name="Nagy L.G."/>
            <person name="Riley R."/>
            <person name="Tritt A."/>
            <person name="Adam C."/>
            <person name="Daum C."/>
            <person name="Floudas D."/>
            <person name="Sun H."/>
            <person name="Yadav J.S."/>
            <person name="Pangilinan J."/>
            <person name="Larsson K.H."/>
            <person name="Matsuura K."/>
            <person name="Barry K."/>
            <person name="Labutti K."/>
            <person name="Kuo R."/>
            <person name="Ohm R.A."/>
            <person name="Bhattacharya S.S."/>
            <person name="Shirouzu T."/>
            <person name="Yoshinaga Y."/>
            <person name="Martin F.M."/>
            <person name="Grigoriev I.V."/>
            <person name="Hibbett D.S."/>
        </authorList>
    </citation>
    <scope>NUCLEOTIDE SEQUENCE [LARGE SCALE GENOMIC DNA]</scope>
    <source>
        <strain evidence="4 5">TUFC12733</strain>
    </source>
</reference>
<gene>
    <name evidence="4" type="ORF">CALVIDRAFT_165156</name>
</gene>
<dbReference type="GO" id="GO:0050660">
    <property type="term" value="F:flavin adenine dinucleotide binding"/>
    <property type="evidence" value="ECO:0007669"/>
    <property type="project" value="TreeGrafter"/>
</dbReference>
<evidence type="ECO:0000256" key="3">
    <source>
        <dbReference type="ARBA" id="ARBA00023002"/>
    </source>
</evidence>
<dbReference type="InterPro" id="IPR050982">
    <property type="entry name" value="Auxin_biosynth/cation_transpt"/>
</dbReference>
<dbReference type="Gene3D" id="3.50.50.60">
    <property type="entry name" value="FAD/NAD(P)-binding domain"/>
    <property type="match status" value="1"/>
</dbReference>
<evidence type="ECO:0000313" key="5">
    <source>
        <dbReference type="Proteomes" id="UP000076738"/>
    </source>
</evidence>
<dbReference type="InterPro" id="IPR020946">
    <property type="entry name" value="Flavin_mOase-like"/>
</dbReference>
<dbReference type="EMBL" id="KV417288">
    <property type="protein sequence ID" value="KZO95636.1"/>
    <property type="molecule type" value="Genomic_DNA"/>
</dbReference>
<dbReference type="GO" id="GO:0004497">
    <property type="term" value="F:monooxygenase activity"/>
    <property type="evidence" value="ECO:0007669"/>
    <property type="project" value="UniProtKB-KW"/>
</dbReference>
<dbReference type="AlphaFoldDB" id="A0A167LFE4"/>
<evidence type="ECO:0000256" key="1">
    <source>
        <dbReference type="ARBA" id="ARBA00022630"/>
    </source>
</evidence>
<keyword evidence="1" id="KW-0285">Flavoprotein</keyword>
<evidence type="ECO:0000313" key="4">
    <source>
        <dbReference type="EMBL" id="KZO95636.1"/>
    </source>
</evidence>
<protein>
    <submittedName>
        <fullName evidence="4">Dimethylaniline monooxygenase</fullName>
    </submittedName>
</protein>
<dbReference type="OrthoDB" id="74360at2759"/>
<keyword evidence="2" id="KW-0274">FAD</keyword>
<sequence length="587" mass="64617">MAAAGIESLVGKVDNAIATGDISAFCNLFVTDGWYRDLLITSWQFHTVSAATLKGFLDRRRLPNIQNLRVDATQAVEDGSLPVQGREHLTSAFLVFTVPALGTGRGYLRAVKSEDGALQIFTLFFALQTLSNHPEDVGPRRPLGTVHSSYEKRTNWLDRRAVQREFKDVEPAVLIVGAGHSGLMLAARLTMSGVPCLVVEKSERVGDSWRKRYSTLCTHVASLADHFPGMPFPANWPIFVPKDKIANWYEIYTEAMELNVWTGCTILSGTTYDKSDFKWSVPVLQEDGTKRVLHPRHLVQATGYSGEPRVPVFEGIHAFKGKVMHSSKFYDGAPWAGKKAVVIGSCNSGHDIAQNLYESGAAEVTMVQRSSTLVYSAAAVNAYYTKPLYAENGPHHEDADIVTLGTPIPLLEKIWAGNVPDIENMDAEIHKGLTEAGFNLNKHPKGLYYLYYTRGGGYYIDTGCSRLIAEKKIKIKQGVEISRFLSDSVQFQDGTTLTADVVILATGWDAMNTTCEKVFGSEIASKTGKVWGIDQGGELGGMWRSSGHPGFWFMGGSFMLARIYSRYLALQIMATEDGVMPRGGVFE</sequence>
<proteinExistence type="predicted"/>
<keyword evidence="5" id="KW-1185">Reference proteome</keyword>
<keyword evidence="4" id="KW-0503">Monooxygenase</keyword>
<dbReference type="PANTHER" id="PTHR43539:SF68">
    <property type="entry name" value="FLAVIN-BINDING MONOOXYGENASE-LIKE PROTEIN (AFU_ORTHOLOGUE AFUA_4G09220)"/>
    <property type="match status" value="1"/>
</dbReference>
<dbReference type="SUPFAM" id="SSF51905">
    <property type="entry name" value="FAD/NAD(P)-binding domain"/>
    <property type="match status" value="1"/>
</dbReference>
<name>A0A167LFE4_CALVF</name>
<organism evidence="4 5">
    <name type="scientific">Calocera viscosa (strain TUFC12733)</name>
    <dbReference type="NCBI Taxonomy" id="1330018"/>
    <lineage>
        <taxon>Eukaryota</taxon>
        <taxon>Fungi</taxon>
        <taxon>Dikarya</taxon>
        <taxon>Basidiomycota</taxon>
        <taxon>Agaricomycotina</taxon>
        <taxon>Dacrymycetes</taxon>
        <taxon>Dacrymycetales</taxon>
        <taxon>Dacrymycetaceae</taxon>
        <taxon>Calocera</taxon>
    </lineage>
</organism>